<dbReference type="PROSITE" id="PS51257">
    <property type="entry name" value="PROKAR_LIPOPROTEIN"/>
    <property type="match status" value="1"/>
</dbReference>
<dbReference type="EMBL" id="CP051677">
    <property type="protein sequence ID" value="QJD79009.1"/>
    <property type="molecule type" value="Genomic_DNA"/>
</dbReference>
<evidence type="ECO:0000259" key="2">
    <source>
        <dbReference type="Pfam" id="PF08522"/>
    </source>
</evidence>
<dbReference type="RefSeq" id="WP_169550976.1">
    <property type="nucleotide sequence ID" value="NZ_CP051677.1"/>
</dbReference>
<accession>A0A7L5DKM9</accession>
<feature type="chain" id="PRO_5029446257" evidence="1">
    <location>
        <begin position="22"/>
        <end position="322"/>
    </location>
</feature>
<dbReference type="KEGG" id="srho:HH216_11665"/>
<dbReference type="InterPro" id="IPR013728">
    <property type="entry name" value="BT_3987-like_N"/>
</dbReference>
<dbReference type="Proteomes" id="UP000501128">
    <property type="component" value="Chromosome"/>
</dbReference>
<evidence type="ECO:0000256" key="1">
    <source>
        <dbReference type="SAM" id="SignalP"/>
    </source>
</evidence>
<dbReference type="Pfam" id="PF14274">
    <property type="entry name" value="BT_3044-like_C"/>
    <property type="match status" value="1"/>
</dbReference>
<evidence type="ECO:0000313" key="5">
    <source>
        <dbReference type="Proteomes" id="UP000501128"/>
    </source>
</evidence>
<dbReference type="Gene3D" id="2.60.40.1740">
    <property type="entry name" value="hypothetical protein (bacova_03559)"/>
    <property type="match status" value="1"/>
</dbReference>
<dbReference type="Pfam" id="PF08522">
    <property type="entry name" value="BT_3987-like_N"/>
    <property type="match status" value="1"/>
</dbReference>
<name>A0A7L5DKM9_9BACT</name>
<feature type="domain" description="BT-3044-like C-terminal" evidence="3">
    <location>
        <begin position="165"/>
        <end position="268"/>
    </location>
</feature>
<gene>
    <name evidence="4" type="ORF">HH216_11665</name>
</gene>
<dbReference type="AlphaFoldDB" id="A0A7L5DKM9"/>
<evidence type="ECO:0000259" key="3">
    <source>
        <dbReference type="Pfam" id="PF14274"/>
    </source>
</evidence>
<protein>
    <submittedName>
        <fullName evidence="4">DUF1735 domain-containing protein</fullName>
    </submittedName>
</protein>
<keyword evidence="1" id="KW-0732">Signal</keyword>
<feature type="signal peptide" evidence="1">
    <location>
        <begin position="1"/>
        <end position="21"/>
    </location>
</feature>
<evidence type="ECO:0000313" key="4">
    <source>
        <dbReference type="EMBL" id="QJD79009.1"/>
    </source>
</evidence>
<reference evidence="4 5" key="1">
    <citation type="submission" date="2020-04" db="EMBL/GenBank/DDBJ databases">
        <title>Genome sequencing of novel species.</title>
        <authorList>
            <person name="Heo J."/>
            <person name="Kim S.-J."/>
            <person name="Kim J.-S."/>
            <person name="Hong S.-B."/>
            <person name="Kwon S.-W."/>
        </authorList>
    </citation>
    <scope>NUCLEOTIDE SEQUENCE [LARGE SCALE GENOMIC DNA]</scope>
    <source>
        <strain evidence="4 5">CJU-R4</strain>
    </source>
</reference>
<sequence length="322" mass="34986">MRLIISLLFVSSLAISLTGCLNDDEHYTDFKNVGAIAEIPSTAYASNGVLQNRSYLKQTAIVDSFDVNIASPNPPTQDIQVTVALSQTALTAFNSDNGSSYAVLPASVFQLITPTVTVKAGQRLASVKYQVNTSSLRFTDSYALPFQIVSASNGVTVSGNYATKVIAVVLRNNYEASYLSTGYFTHPNPASSRAINREKTLSSIDETTSETEFADLGSGYTMWLKVNADNTVTITPKGSASATTSAAGANTYNPTTRTFTLNYKYSGSGATGLFAKRSYASSFVPNNERSPFNERASLVMHARIRLRLRNYFGRFFTRQFSQ</sequence>
<keyword evidence="5" id="KW-1185">Reference proteome</keyword>
<feature type="domain" description="BT-3987-like N-terminal" evidence="2">
    <location>
        <begin position="56"/>
        <end position="153"/>
    </location>
</feature>
<organism evidence="4 5">
    <name type="scientific">Spirosoma rhododendri</name>
    <dbReference type="NCBI Taxonomy" id="2728024"/>
    <lineage>
        <taxon>Bacteria</taxon>
        <taxon>Pseudomonadati</taxon>
        <taxon>Bacteroidota</taxon>
        <taxon>Cytophagia</taxon>
        <taxon>Cytophagales</taxon>
        <taxon>Cytophagaceae</taxon>
        <taxon>Spirosoma</taxon>
    </lineage>
</organism>
<proteinExistence type="predicted"/>
<dbReference type="InterPro" id="IPR025371">
    <property type="entry name" value="BT_3044-like_C"/>
</dbReference>